<sequence length="78" mass="9566">MAHHLPSISWFLQHRLRPELWRHGGEPQRELKARREDDRVELEAKLVSEELWGTHPEQWKSRQYFFYWLILRPGCVAM</sequence>
<accession>A6HJZ2</accession>
<dbReference type="EMBL" id="CH473948">
    <property type="protein sequence ID" value="EDM06347.1"/>
    <property type="molecule type" value="Genomic_DNA"/>
</dbReference>
<name>A6HJZ2_RAT</name>
<proteinExistence type="predicted"/>
<evidence type="ECO:0000313" key="2">
    <source>
        <dbReference type="Proteomes" id="UP000234681"/>
    </source>
</evidence>
<dbReference type="AlphaFoldDB" id="A6HJZ2"/>
<gene>
    <name evidence="1" type="ORF">rCG_33894</name>
</gene>
<dbReference type="Proteomes" id="UP000234681">
    <property type="component" value="Chromosome 10"/>
</dbReference>
<organism evidence="1 2">
    <name type="scientific">Rattus norvegicus</name>
    <name type="common">Rat</name>
    <dbReference type="NCBI Taxonomy" id="10116"/>
    <lineage>
        <taxon>Eukaryota</taxon>
        <taxon>Metazoa</taxon>
        <taxon>Chordata</taxon>
        <taxon>Craniata</taxon>
        <taxon>Vertebrata</taxon>
        <taxon>Euteleostomi</taxon>
        <taxon>Mammalia</taxon>
        <taxon>Eutheria</taxon>
        <taxon>Euarchontoglires</taxon>
        <taxon>Glires</taxon>
        <taxon>Rodentia</taxon>
        <taxon>Myomorpha</taxon>
        <taxon>Muroidea</taxon>
        <taxon>Muridae</taxon>
        <taxon>Murinae</taxon>
        <taxon>Rattus</taxon>
    </lineage>
</organism>
<evidence type="ECO:0000313" key="1">
    <source>
        <dbReference type="EMBL" id="EDM06347.1"/>
    </source>
</evidence>
<reference evidence="1 2" key="1">
    <citation type="submission" date="2005-07" db="EMBL/GenBank/DDBJ databases">
        <authorList>
            <person name="Mural R.J."/>
            <person name="Li P.W."/>
            <person name="Adams M.D."/>
            <person name="Amanatides P.G."/>
            <person name="Baden-Tillson H."/>
            <person name="Barnstead M."/>
            <person name="Chin S.H."/>
            <person name="Dew I."/>
            <person name="Evans C.A."/>
            <person name="Ferriera S."/>
            <person name="Flanigan M."/>
            <person name="Fosler C."/>
            <person name="Glodek A."/>
            <person name="Gu Z."/>
            <person name="Holt R.A."/>
            <person name="Jennings D."/>
            <person name="Kraft C.L."/>
            <person name="Lu F."/>
            <person name="Nguyen T."/>
            <person name="Nusskern D.R."/>
            <person name="Pfannkoch C.M."/>
            <person name="Sitter C."/>
            <person name="Sutton G.G."/>
            <person name="Venter J.C."/>
            <person name="Wang Z."/>
            <person name="Woodage T."/>
            <person name="Zheng X.H."/>
            <person name="Zhong F."/>
        </authorList>
    </citation>
    <scope>NUCLEOTIDE SEQUENCE [LARGE SCALE GENOMIC DNA]</scope>
    <source>
        <strain>BN</strain>
        <strain evidence="2">Sprague-Dawley</strain>
    </source>
</reference>
<protein>
    <submittedName>
        <fullName evidence="1">RCG33894</fullName>
    </submittedName>
</protein>